<dbReference type="GO" id="GO:0004553">
    <property type="term" value="F:hydrolase activity, hydrolyzing O-glycosyl compounds"/>
    <property type="evidence" value="ECO:0007669"/>
    <property type="project" value="InterPro"/>
</dbReference>
<name>A0A0C5XDD0_NOCSI</name>
<dbReference type="GeneID" id="96612677"/>
<dbReference type="Gene3D" id="2.60.120.200">
    <property type="match status" value="1"/>
</dbReference>
<accession>A0A0C5XDD0</accession>
<dbReference type="KEGG" id="psim:KR76_26660"/>
<feature type="region of interest" description="Disordered" evidence="1">
    <location>
        <begin position="117"/>
        <end position="143"/>
    </location>
</feature>
<dbReference type="InterPro" id="IPR013320">
    <property type="entry name" value="ConA-like_dom_sf"/>
</dbReference>
<dbReference type="GO" id="GO:0005975">
    <property type="term" value="P:carbohydrate metabolic process"/>
    <property type="evidence" value="ECO:0007669"/>
    <property type="project" value="InterPro"/>
</dbReference>
<evidence type="ECO:0000313" key="3">
    <source>
        <dbReference type="Proteomes" id="UP000030300"/>
    </source>
</evidence>
<proteinExistence type="predicted"/>
<dbReference type="HOGENOM" id="CLU_697975_0_0_11"/>
<dbReference type="RefSeq" id="WP_052139159.1">
    <property type="nucleotide sequence ID" value="NZ_BJMC01000020.1"/>
</dbReference>
<dbReference type="InterPro" id="IPR050546">
    <property type="entry name" value="Glycosyl_Hydrlase_16"/>
</dbReference>
<dbReference type="AlphaFoldDB" id="A0A0C5XDD0"/>
<reference evidence="2 3" key="1">
    <citation type="journal article" date="2015" name="Genome Announc.">
        <title>Complete Genome Sequence of Steroid-Transforming Nocardioides simplex VKM Ac-2033D.</title>
        <authorList>
            <person name="Shtratnikova V.Y."/>
            <person name="Schelkunov M.I."/>
            <person name="Pekov Y.A."/>
            <person name="Fokina V.V."/>
            <person name="Logacheva M.D."/>
            <person name="Sokolov S.L."/>
            <person name="Bragin E.Y."/>
            <person name="Ashapkin V.V."/>
            <person name="Donova M.V."/>
        </authorList>
    </citation>
    <scope>NUCLEOTIDE SEQUENCE [LARGE SCALE GENOMIC DNA]</scope>
    <source>
        <strain evidence="2 3">VKM Ac-2033D</strain>
    </source>
</reference>
<evidence type="ECO:0000313" key="2">
    <source>
        <dbReference type="EMBL" id="AJR18844.1"/>
    </source>
</evidence>
<dbReference type="PANTHER" id="PTHR10963:SF60">
    <property type="entry name" value="GRAM-NEGATIVE BACTERIA-BINDING PROTEIN 1-RELATED"/>
    <property type="match status" value="1"/>
</dbReference>
<dbReference type="PROSITE" id="PS51762">
    <property type="entry name" value="GH16_2"/>
    <property type="match status" value="1"/>
</dbReference>
<dbReference type="SUPFAM" id="SSF49899">
    <property type="entry name" value="Concanavalin A-like lectins/glucanases"/>
    <property type="match status" value="1"/>
</dbReference>
<dbReference type="CDD" id="cd08023">
    <property type="entry name" value="GH16_laminarinase_like"/>
    <property type="match status" value="1"/>
</dbReference>
<dbReference type="STRING" id="2045.KR76_26660"/>
<dbReference type="PANTHER" id="PTHR10963">
    <property type="entry name" value="GLYCOSYL HYDROLASE-RELATED"/>
    <property type="match status" value="1"/>
</dbReference>
<protein>
    <submittedName>
        <fullName evidence="2">Endo-beta-1,3-glucanase</fullName>
    </submittedName>
</protein>
<feature type="compositionally biased region" description="Low complexity" evidence="1">
    <location>
        <begin position="128"/>
        <end position="138"/>
    </location>
</feature>
<dbReference type="Pfam" id="PF00722">
    <property type="entry name" value="Glyco_hydro_16"/>
    <property type="match status" value="1"/>
</dbReference>
<gene>
    <name evidence="2" type="ORF">KR76_26660</name>
</gene>
<dbReference type="EMBL" id="CP009896">
    <property type="protein sequence ID" value="AJR18844.1"/>
    <property type="molecule type" value="Genomic_DNA"/>
</dbReference>
<dbReference type="Proteomes" id="UP000030300">
    <property type="component" value="Chromosome"/>
</dbReference>
<evidence type="ECO:0000256" key="1">
    <source>
        <dbReference type="SAM" id="MobiDB-lite"/>
    </source>
</evidence>
<organism evidence="2 3">
    <name type="scientific">Nocardioides simplex</name>
    <name type="common">Arthrobacter simplex</name>
    <dbReference type="NCBI Taxonomy" id="2045"/>
    <lineage>
        <taxon>Bacteria</taxon>
        <taxon>Bacillati</taxon>
        <taxon>Actinomycetota</taxon>
        <taxon>Actinomycetes</taxon>
        <taxon>Propionibacteriales</taxon>
        <taxon>Nocardioidaceae</taxon>
        <taxon>Pimelobacter</taxon>
    </lineage>
</organism>
<dbReference type="InterPro" id="IPR000757">
    <property type="entry name" value="Beta-glucanase-like"/>
</dbReference>
<keyword evidence="3" id="KW-1185">Reference proteome</keyword>
<sequence length="395" mass="43459">MASVGAAPSERRRTRFRWRRTAVGAVVATLALGLLVAPAPGAPAAEARAVPVLKRPAYQGTSVTFRGLARPRTAVRLQVRKSGRWDTVAVHRSSSSGRFSITLPAPGRPRVFRAHAAGRASKSRRVRPVSVPAASAPADACGPRPKRADGTYYSCSFHDEFDGAALDRTRWTSQNTAQTGVLTGQGGCYRDNARTIAVAGGTLRLTATIHPQMFLCRSPFTPVTTRSEVATVTTTSRFTQTYGRFSARLRFSDATGGHAAFWLSPEDHAYGKWPLSGEIDVAEWFGNDQTHVYPSVHYVGEGRQESTGRDCPVPTATTGFHTYTVEWSPTEMRFFYDDRFCWSHRWVPTNVRAPAPFDKPFNLVLAQIWGSGWAARRLSSPTTSTLTVDWVRVWK</sequence>
<dbReference type="OrthoDB" id="9809583at2"/>